<name>A0ABQ3P525_9ACTN</name>
<feature type="domain" description="OmpR/PhoB-type" evidence="8">
    <location>
        <begin position="1"/>
        <end position="99"/>
    </location>
</feature>
<sequence length="750" mass="80922">MQFRLLGPMEVLDDGRPVGLGGAKQRATLGFLLLHPNKVVPTSRLLSALWEGDEAPVTARKILQNAVYGLRGALASGRGANGPAAPALLTRPPGYMMRVDPEQVDLHHFHTLAGRGRDRLAAGAPEAAVALLSDALALWRGPALADLVEKDVAWPELAAVESARLDAMEDYVEAQLACGRHHGILAELEAMVRAEPLRERGCGQLMLALYRCGRQADALSVYSRVRAVLVESLGLEPGHGLQALQQRILTQDPTLLLPRAPARPDAEGGDGARDRLVPAGPAPGERRTPEQRTPDRNRPDPRAADRGTDRRERPEGRGPGTERRQVSVVSVRTRIASSLGGGAGDRELDDLLDGAELLVREQIERFGGVVTAAIGSISVGLFGLDAPHQDDPRQAVLAALAIRDVLDVPDPADTGTERSTVHVVVTTGEVMLRRRGRDAVPAVFGDILDESQELLCESPAGEVRVSEEVHRASEHTVRYRRSDAHTLEWQAVAVRDDERSGAGDGELSVELDVLRGLVKRTRQRAVPHLVTVIGEPDTGKTRLLAELRRSVTEEPDGPLVLSARASGSSGASPLAVPGRLLAAYCGIVREDPPEAARAALEHASRDLYRSEAVRERRLPLLWPLLDPGGEPAPGTICPTEVLDAWREFLLLAVQRRPLVLCLDDLHLSPDMTLDAVGDLVESAGEGPLFVIAAARPELLERRPSWAGGKSHTMTVTLARPERITNEQLVEFLLSAVRNEGLHRLDGSPAH</sequence>
<keyword evidence="2" id="KW-0902">Two-component regulatory system</keyword>
<dbReference type="InterPro" id="IPR036388">
    <property type="entry name" value="WH-like_DNA-bd_sf"/>
</dbReference>
<organism evidence="9 10">
    <name type="scientific">Streptomyces hydrogenans</name>
    <dbReference type="NCBI Taxonomy" id="1873719"/>
    <lineage>
        <taxon>Bacteria</taxon>
        <taxon>Bacillati</taxon>
        <taxon>Actinomycetota</taxon>
        <taxon>Actinomycetes</taxon>
        <taxon>Kitasatosporales</taxon>
        <taxon>Streptomycetaceae</taxon>
        <taxon>Streptomyces</taxon>
    </lineage>
</organism>
<dbReference type="SUPFAM" id="SSF52540">
    <property type="entry name" value="P-loop containing nucleoside triphosphate hydrolases"/>
    <property type="match status" value="1"/>
</dbReference>
<dbReference type="Gene3D" id="1.10.10.10">
    <property type="entry name" value="Winged helix-like DNA-binding domain superfamily/Winged helix DNA-binding domain"/>
    <property type="match status" value="1"/>
</dbReference>
<dbReference type="InterPro" id="IPR051677">
    <property type="entry name" value="AfsR-DnrI-RedD_regulator"/>
</dbReference>
<evidence type="ECO:0000256" key="1">
    <source>
        <dbReference type="ARBA" id="ARBA00005820"/>
    </source>
</evidence>
<keyword evidence="5" id="KW-0804">Transcription</keyword>
<dbReference type="InterPro" id="IPR005158">
    <property type="entry name" value="BTAD"/>
</dbReference>
<dbReference type="InterPro" id="IPR029787">
    <property type="entry name" value="Nucleotide_cyclase"/>
</dbReference>
<dbReference type="SUPFAM" id="SSF48452">
    <property type="entry name" value="TPR-like"/>
    <property type="match status" value="1"/>
</dbReference>
<accession>A0ABQ3P525</accession>
<dbReference type="SMART" id="SM01043">
    <property type="entry name" value="BTAD"/>
    <property type="match status" value="1"/>
</dbReference>
<keyword evidence="3" id="KW-0805">Transcription regulation</keyword>
<keyword evidence="10" id="KW-1185">Reference proteome</keyword>
<dbReference type="Gene3D" id="3.30.70.1230">
    <property type="entry name" value="Nucleotide cyclase"/>
    <property type="match status" value="1"/>
</dbReference>
<feature type="compositionally biased region" description="Basic and acidic residues" evidence="7">
    <location>
        <begin position="284"/>
        <end position="325"/>
    </location>
</feature>
<dbReference type="InterPro" id="IPR041664">
    <property type="entry name" value="AAA_16"/>
</dbReference>
<dbReference type="InterPro" id="IPR027417">
    <property type="entry name" value="P-loop_NTPase"/>
</dbReference>
<evidence type="ECO:0000256" key="5">
    <source>
        <dbReference type="ARBA" id="ARBA00023163"/>
    </source>
</evidence>
<dbReference type="Gene3D" id="1.25.40.10">
    <property type="entry name" value="Tetratricopeptide repeat domain"/>
    <property type="match status" value="1"/>
</dbReference>
<dbReference type="Pfam" id="PF03704">
    <property type="entry name" value="BTAD"/>
    <property type="match status" value="1"/>
</dbReference>
<proteinExistence type="inferred from homology"/>
<dbReference type="SUPFAM" id="SSF55073">
    <property type="entry name" value="Nucleotide cyclase"/>
    <property type="match status" value="1"/>
</dbReference>
<evidence type="ECO:0000256" key="6">
    <source>
        <dbReference type="PROSITE-ProRule" id="PRU01091"/>
    </source>
</evidence>
<feature type="DNA-binding region" description="OmpR/PhoB-type" evidence="6">
    <location>
        <begin position="1"/>
        <end position="99"/>
    </location>
</feature>
<dbReference type="PROSITE" id="PS51755">
    <property type="entry name" value="OMPR_PHOB"/>
    <property type="match status" value="1"/>
</dbReference>
<dbReference type="Proteomes" id="UP001052739">
    <property type="component" value="Unassembled WGS sequence"/>
</dbReference>
<dbReference type="Pfam" id="PF13191">
    <property type="entry name" value="AAA_16"/>
    <property type="match status" value="1"/>
</dbReference>
<dbReference type="SMART" id="SM00862">
    <property type="entry name" value="Trans_reg_C"/>
    <property type="match status" value="1"/>
</dbReference>
<keyword evidence="4 6" id="KW-0238">DNA-binding</keyword>
<evidence type="ECO:0000259" key="8">
    <source>
        <dbReference type="PROSITE" id="PS51755"/>
    </source>
</evidence>
<dbReference type="EMBL" id="BNDW01000004">
    <property type="protein sequence ID" value="GHI20115.1"/>
    <property type="molecule type" value="Genomic_DNA"/>
</dbReference>
<dbReference type="InterPro" id="IPR011990">
    <property type="entry name" value="TPR-like_helical_dom_sf"/>
</dbReference>
<evidence type="ECO:0000313" key="10">
    <source>
        <dbReference type="Proteomes" id="UP001052739"/>
    </source>
</evidence>
<evidence type="ECO:0000256" key="7">
    <source>
        <dbReference type="SAM" id="MobiDB-lite"/>
    </source>
</evidence>
<evidence type="ECO:0000256" key="2">
    <source>
        <dbReference type="ARBA" id="ARBA00023012"/>
    </source>
</evidence>
<dbReference type="CDD" id="cd15831">
    <property type="entry name" value="BTAD"/>
    <property type="match status" value="1"/>
</dbReference>
<reference evidence="9" key="1">
    <citation type="submission" date="2024-05" db="EMBL/GenBank/DDBJ databases">
        <title>Whole genome shotgun sequence of Streptomyces hydrogenans NBRC 13475.</title>
        <authorList>
            <person name="Komaki H."/>
            <person name="Tamura T."/>
        </authorList>
    </citation>
    <scope>NUCLEOTIDE SEQUENCE</scope>
    <source>
        <strain evidence="9">NBRC 13475</strain>
    </source>
</reference>
<gene>
    <name evidence="9" type="ORF">Shyd_14860</name>
</gene>
<evidence type="ECO:0000256" key="4">
    <source>
        <dbReference type="ARBA" id="ARBA00023125"/>
    </source>
</evidence>
<dbReference type="InterPro" id="IPR016032">
    <property type="entry name" value="Sig_transdc_resp-reg_C-effctor"/>
</dbReference>
<dbReference type="SUPFAM" id="SSF46894">
    <property type="entry name" value="C-terminal effector domain of the bipartite response regulators"/>
    <property type="match status" value="1"/>
</dbReference>
<dbReference type="RefSeq" id="WP_401945949.1">
    <property type="nucleotide sequence ID" value="NZ_JBIVOB010000002.1"/>
</dbReference>
<evidence type="ECO:0000256" key="3">
    <source>
        <dbReference type="ARBA" id="ARBA00023015"/>
    </source>
</evidence>
<dbReference type="PANTHER" id="PTHR35807:SF1">
    <property type="entry name" value="TRANSCRIPTIONAL REGULATOR REDD"/>
    <property type="match status" value="1"/>
</dbReference>
<dbReference type="InterPro" id="IPR001867">
    <property type="entry name" value="OmpR/PhoB-type_DNA-bd"/>
</dbReference>
<dbReference type="PANTHER" id="PTHR35807">
    <property type="entry name" value="TRANSCRIPTIONAL REGULATOR REDD-RELATED"/>
    <property type="match status" value="1"/>
</dbReference>
<feature type="region of interest" description="Disordered" evidence="7">
    <location>
        <begin position="258"/>
        <end position="330"/>
    </location>
</feature>
<evidence type="ECO:0000313" key="9">
    <source>
        <dbReference type="EMBL" id="GHI20115.1"/>
    </source>
</evidence>
<protein>
    <recommendedName>
        <fullName evidence="8">OmpR/PhoB-type domain-containing protein</fullName>
    </recommendedName>
</protein>
<comment type="similarity">
    <text evidence="1">Belongs to the AfsR/DnrI/RedD regulatory family.</text>
</comment>
<feature type="compositionally biased region" description="Basic and acidic residues" evidence="7">
    <location>
        <begin position="262"/>
        <end position="276"/>
    </location>
</feature>
<comment type="caution">
    <text evidence="9">The sequence shown here is derived from an EMBL/GenBank/DDBJ whole genome shotgun (WGS) entry which is preliminary data.</text>
</comment>